<proteinExistence type="predicted"/>
<name>A0A0L6CMW2_9MICO</name>
<accession>A0A0L6CMW2</accession>
<comment type="caution">
    <text evidence="1">The sequence shown here is derived from an EMBL/GenBank/DDBJ whole genome shotgun (WGS) entry which is preliminary data.</text>
</comment>
<dbReference type="Proteomes" id="UP000037397">
    <property type="component" value="Unassembled WGS sequence"/>
</dbReference>
<evidence type="ECO:0000313" key="1">
    <source>
        <dbReference type="EMBL" id="KNX38975.1"/>
    </source>
</evidence>
<dbReference type="EMBL" id="LAIR01000002">
    <property type="protein sequence ID" value="KNX38975.1"/>
    <property type="molecule type" value="Genomic_DNA"/>
</dbReference>
<dbReference type="InterPro" id="IPR059206">
    <property type="entry name" value="Sll1717-like"/>
</dbReference>
<reference evidence="2" key="1">
    <citation type="submission" date="2015-03" db="EMBL/GenBank/DDBJ databases">
        <title>Luteipulveratus halotolerans sp. nov., a novel actinobacterium (Dermacoccaceae) from Sarawak, Malaysia.</title>
        <authorList>
            <person name="Juboi H."/>
            <person name="Basik A."/>
            <person name="Shamsul S.S."/>
            <person name="Arnold P."/>
            <person name="Schmitt E.K."/>
            <person name="Sanglier J.-J."/>
            <person name="Yeo T."/>
        </authorList>
    </citation>
    <scope>NUCLEOTIDE SEQUENCE [LARGE SCALE GENOMIC DNA]</scope>
    <source>
        <strain evidence="2">C296001</strain>
    </source>
</reference>
<dbReference type="NCBIfam" id="NF047389">
    <property type="entry name" value="ATPase_Sll1717"/>
    <property type="match status" value="1"/>
</dbReference>
<gene>
    <name evidence="1" type="ORF">VV01_20530</name>
</gene>
<evidence type="ECO:0000313" key="2">
    <source>
        <dbReference type="Proteomes" id="UP000037397"/>
    </source>
</evidence>
<keyword evidence="2" id="KW-1185">Reference proteome</keyword>
<sequence length="415" mass="46999">MDALRKKISQDPAKAAALDYLDEFEGRFWCETDERIRQITEKFESQVKAQGGIDVPATVKLGAETGAIQSRESHVELVDRYQKFVNQTQLPRLNKMMSVLDEDILQSQQNFTWIVIDDLDRYWVDESLVHDLILCLFRAVVDLKRVKNLKILVALRTNLFNELDFAGRNIGQEEKFRALTLHLGWSDHDLEGMLNERVAVGARRAGHTRLTKAADVLPRNNSSRGDPMKFMLRRTLMRPRDIISYWNKCLALTSGSPAITWQAIEGAQGSYSSDRLLALRDEWKTTFPGLEEVIAKFAGAPPQMFPDKFLEILGEASLLMADPEFADRAWLRDVLAPVWDADNGNDGIEPFKGLVSILYNVGFIGIRTASLKAIFSYDQPDLLRQPQAYATTTKYIVHPTFWAALGIDPGHNRSA</sequence>
<dbReference type="STRING" id="1631356.VV01_20530"/>
<organism evidence="1 2">
    <name type="scientific">Luteipulveratus halotolerans</name>
    <dbReference type="NCBI Taxonomy" id="1631356"/>
    <lineage>
        <taxon>Bacteria</taxon>
        <taxon>Bacillati</taxon>
        <taxon>Actinomycetota</taxon>
        <taxon>Actinomycetes</taxon>
        <taxon>Micrococcales</taxon>
        <taxon>Dermacoccaceae</taxon>
        <taxon>Luteipulveratus</taxon>
    </lineage>
</organism>
<protein>
    <submittedName>
        <fullName evidence="1">Uncharacterized protein</fullName>
    </submittedName>
</protein>
<dbReference type="AlphaFoldDB" id="A0A0L6CMW2"/>